<proteinExistence type="predicted"/>
<sequence>MEQLKAEETPNTPFLVLKKNIKASDFQFIIKLKISYVCRRHNFIM</sequence>
<dbReference type="AlphaFoldDB" id="A0A1N6Y901"/>
<gene>
    <name evidence="1" type="ORF">SAMN05421797_106138</name>
</gene>
<accession>A0A1N6Y901</accession>
<keyword evidence="2" id="KW-1185">Reference proteome</keyword>
<protein>
    <submittedName>
        <fullName evidence="1">Uncharacterized protein</fullName>
    </submittedName>
</protein>
<reference evidence="2" key="1">
    <citation type="submission" date="2017-01" db="EMBL/GenBank/DDBJ databases">
        <authorList>
            <person name="Varghese N."/>
            <person name="Submissions S."/>
        </authorList>
    </citation>
    <scope>NUCLEOTIDE SEQUENCE [LARGE SCALE GENOMIC DNA]</scope>
    <source>
        <strain evidence="2">DSM 15366</strain>
    </source>
</reference>
<evidence type="ECO:0000313" key="2">
    <source>
        <dbReference type="Proteomes" id="UP000186953"/>
    </source>
</evidence>
<dbReference type="STRING" id="228959.SAMN05421797_106138"/>
<dbReference type="Proteomes" id="UP000186953">
    <property type="component" value="Unassembled WGS sequence"/>
</dbReference>
<name>A0A1N6Y901_9FLAO</name>
<evidence type="ECO:0000313" key="1">
    <source>
        <dbReference type="EMBL" id="SIR11040.1"/>
    </source>
</evidence>
<dbReference type="EMBL" id="FTMA01000006">
    <property type="protein sequence ID" value="SIR11040.1"/>
    <property type="molecule type" value="Genomic_DNA"/>
</dbReference>
<organism evidence="1 2">
    <name type="scientific">Maribacter ulvicola</name>
    <dbReference type="NCBI Taxonomy" id="228959"/>
    <lineage>
        <taxon>Bacteria</taxon>
        <taxon>Pseudomonadati</taxon>
        <taxon>Bacteroidota</taxon>
        <taxon>Flavobacteriia</taxon>
        <taxon>Flavobacteriales</taxon>
        <taxon>Flavobacteriaceae</taxon>
        <taxon>Maribacter</taxon>
    </lineage>
</organism>